<sequence>MRVIQTHDRYAAARRRRTCVEHRRLRLSEGFESRIGRPETPRVARRASMPQTRLAHAARGADRAFQAAC</sequence>
<reference evidence="1 2" key="1">
    <citation type="submission" date="2018-10" db="EMBL/GenBank/DDBJ databases">
        <title>Robbsia sp. DHC34, isolated from soil.</title>
        <authorList>
            <person name="Gao Z.-H."/>
            <person name="Qiu L.-H."/>
        </authorList>
    </citation>
    <scope>NUCLEOTIDE SEQUENCE [LARGE SCALE GENOMIC DNA]</scope>
    <source>
        <strain evidence="1 2">DHC34</strain>
    </source>
</reference>
<evidence type="ECO:0000313" key="1">
    <source>
        <dbReference type="EMBL" id="RKP58696.1"/>
    </source>
</evidence>
<accession>A0A494Y8I4</accession>
<name>A0A494Y8I4_9BURK</name>
<organism evidence="1 2">
    <name type="scientific">Pararobbsia silviterrae</name>
    <dbReference type="NCBI Taxonomy" id="1792498"/>
    <lineage>
        <taxon>Bacteria</taxon>
        <taxon>Pseudomonadati</taxon>
        <taxon>Pseudomonadota</taxon>
        <taxon>Betaproteobacteria</taxon>
        <taxon>Burkholderiales</taxon>
        <taxon>Burkholderiaceae</taxon>
        <taxon>Pararobbsia</taxon>
    </lineage>
</organism>
<evidence type="ECO:0000313" key="2">
    <source>
        <dbReference type="Proteomes" id="UP000270342"/>
    </source>
</evidence>
<dbReference type="EMBL" id="RBZU01000001">
    <property type="protein sequence ID" value="RKP58696.1"/>
    <property type="molecule type" value="Genomic_DNA"/>
</dbReference>
<gene>
    <name evidence="1" type="ORF">D7S86_01790</name>
</gene>
<comment type="caution">
    <text evidence="1">The sequence shown here is derived from an EMBL/GenBank/DDBJ whole genome shotgun (WGS) entry which is preliminary data.</text>
</comment>
<dbReference type="AlphaFoldDB" id="A0A494Y8I4"/>
<keyword evidence="2" id="KW-1185">Reference proteome</keyword>
<proteinExistence type="predicted"/>
<dbReference type="Proteomes" id="UP000270342">
    <property type="component" value="Unassembled WGS sequence"/>
</dbReference>
<protein>
    <submittedName>
        <fullName evidence="1">Uncharacterized protein</fullName>
    </submittedName>
</protein>